<dbReference type="Pfam" id="PF00534">
    <property type="entry name" value="Glycos_transf_1"/>
    <property type="match status" value="1"/>
</dbReference>
<evidence type="ECO:0000313" key="4">
    <source>
        <dbReference type="Proteomes" id="UP000596329"/>
    </source>
</evidence>
<accession>A0A7U2RA00</accession>
<gene>
    <name evidence="3" type="ORF">H0H26_13120</name>
</gene>
<protein>
    <submittedName>
        <fullName evidence="3">Glycosyltransferase family 4 protein</fullName>
    </submittedName>
</protein>
<dbReference type="Pfam" id="PF13439">
    <property type="entry name" value="Glyco_transf_4"/>
    <property type="match status" value="1"/>
</dbReference>
<evidence type="ECO:0000259" key="2">
    <source>
        <dbReference type="Pfam" id="PF13439"/>
    </source>
</evidence>
<reference evidence="3 4" key="1">
    <citation type="submission" date="2020-07" db="EMBL/GenBank/DDBJ databases">
        <title>Genomic characterization of Flavobacterium psychrophilum strains.</title>
        <authorList>
            <person name="Castillo D."/>
            <person name="Jorgensen J."/>
            <person name="Middelboe M."/>
        </authorList>
    </citation>
    <scope>NUCLEOTIDE SEQUENCE [LARGE SCALE GENOMIC DNA]</scope>
    <source>
        <strain evidence="3 4">FPS-R7</strain>
    </source>
</reference>
<dbReference type="Proteomes" id="UP000596329">
    <property type="component" value="Chromosome"/>
</dbReference>
<evidence type="ECO:0000313" key="3">
    <source>
        <dbReference type="EMBL" id="QRE03799.1"/>
    </source>
</evidence>
<dbReference type="AlphaFoldDB" id="A0A7U2RA00"/>
<proteinExistence type="predicted"/>
<dbReference type="EMBL" id="CP059075">
    <property type="protein sequence ID" value="QRE03799.1"/>
    <property type="molecule type" value="Genomic_DNA"/>
</dbReference>
<feature type="domain" description="Glycosyltransferase subfamily 4-like N-terminal" evidence="2">
    <location>
        <begin position="18"/>
        <end position="182"/>
    </location>
</feature>
<keyword evidence="3" id="KW-0808">Transferase</keyword>
<dbReference type="CDD" id="cd03801">
    <property type="entry name" value="GT4_PimA-like"/>
    <property type="match status" value="1"/>
</dbReference>
<dbReference type="InterPro" id="IPR001296">
    <property type="entry name" value="Glyco_trans_1"/>
</dbReference>
<dbReference type="SUPFAM" id="SSF53756">
    <property type="entry name" value="UDP-Glycosyltransferase/glycogen phosphorylase"/>
    <property type="match status" value="1"/>
</dbReference>
<dbReference type="PANTHER" id="PTHR45947:SF3">
    <property type="entry name" value="SULFOQUINOVOSYL TRANSFERASE SQD2"/>
    <property type="match status" value="1"/>
</dbReference>
<sequence length="379" mass="42214">MKIAFLTSEYPHPKTKGFGGIATSIKNLASGLAQAGYTPSVLVYGQDQDDFFEDNGVAVYKIKNIKVKGLSLFLTQRKIRILIDDLYAKGIIAVVEAPDWTGITSFIKPKKCPIVIRMNGSDTYFCAIEKRPSKFKNRFLERRALQKANALLSVSEFTANYTRKLFGLTQKITIIPNGIALENFTKKEESITPNTILYFGTLIRKKGCLEIPYIFNEVVKTNPSAKLLLVGSDTSDISTGSKSTWALMQEMFSPKALANVTYLGRKPYHEIRSIIQNAQVCIFPSYAEALPVSWLEAMALEKPIVASNIGWANELMTNGIEGFLIYPTAHQSWANAINMLLSDPILAQKLGSNARDKVKKHFSNEVLLSKNIDFYSTIS</sequence>
<name>A0A7U2RA00_FLAPS</name>
<dbReference type="Gene3D" id="3.40.50.2000">
    <property type="entry name" value="Glycogen Phosphorylase B"/>
    <property type="match status" value="2"/>
</dbReference>
<organism evidence="3 4">
    <name type="scientific">Flavobacterium psychrophilum</name>
    <dbReference type="NCBI Taxonomy" id="96345"/>
    <lineage>
        <taxon>Bacteria</taxon>
        <taxon>Pseudomonadati</taxon>
        <taxon>Bacteroidota</taxon>
        <taxon>Flavobacteriia</taxon>
        <taxon>Flavobacteriales</taxon>
        <taxon>Flavobacteriaceae</taxon>
        <taxon>Flavobacterium</taxon>
    </lineage>
</organism>
<dbReference type="RefSeq" id="WP_038466151.1">
    <property type="nucleotide sequence ID" value="NZ_CBCRUG010000006.1"/>
</dbReference>
<dbReference type="InterPro" id="IPR028098">
    <property type="entry name" value="Glyco_trans_4-like_N"/>
</dbReference>
<dbReference type="InterPro" id="IPR050194">
    <property type="entry name" value="Glycosyltransferase_grp1"/>
</dbReference>
<dbReference type="GO" id="GO:0016757">
    <property type="term" value="F:glycosyltransferase activity"/>
    <property type="evidence" value="ECO:0007669"/>
    <property type="project" value="InterPro"/>
</dbReference>
<feature type="domain" description="Glycosyl transferase family 1" evidence="1">
    <location>
        <begin position="186"/>
        <end position="356"/>
    </location>
</feature>
<evidence type="ECO:0000259" key="1">
    <source>
        <dbReference type="Pfam" id="PF00534"/>
    </source>
</evidence>
<dbReference type="PANTHER" id="PTHR45947">
    <property type="entry name" value="SULFOQUINOVOSYL TRANSFERASE SQD2"/>
    <property type="match status" value="1"/>
</dbReference>